<dbReference type="Gene3D" id="3.30.300.20">
    <property type="match status" value="1"/>
</dbReference>
<dbReference type="Pfam" id="PF00189">
    <property type="entry name" value="Ribosomal_S3_C"/>
    <property type="match status" value="1"/>
</dbReference>
<proteinExistence type="inferred from homology"/>
<sequence length="227" mass="25690">MGQKINPQSFRLGIIKNWPVRWFLPDKGGRSTYPKYLAEDEIIRKLIREKLTLSGIASIEIERTINSLKVFIKSARPGFIIGRGGKGIEDFTKALEDTLKKHRGDKARVNVSVNIEELKRSEISAPYVAQQIAWDLEKRMPFRRTMKKYMEQIMQNKEAKGAKILLAGRLDGAEIARDESLKKGALPLQNLRADIDYGTATAFTTYGTVGIKIWIYKGEVFAKAKSS</sequence>
<dbReference type="PROSITE" id="PS00548">
    <property type="entry name" value="RIBOSOMAL_S3"/>
    <property type="match status" value="1"/>
</dbReference>
<dbReference type="PROSITE" id="PS50823">
    <property type="entry name" value="KH_TYPE_2"/>
    <property type="match status" value="1"/>
</dbReference>
<dbReference type="CDD" id="cd02412">
    <property type="entry name" value="KH-II_30S_S3"/>
    <property type="match status" value="1"/>
</dbReference>
<keyword evidence="3 8" id="KW-0694">RNA-binding</keyword>
<comment type="subunit">
    <text evidence="8">Part of the 30S ribosomal subunit. Forms a tight complex with proteins S10 and S14.</text>
</comment>
<reference evidence="11 12" key="1">
    <citation type="journal article" date="2016" name="Nat. Commun.">
        <title>Thousands of microbial genomes shed light on interconnected biogeochemical processes in an aquifer system.</title>
        <authorList>
            <person name="Anantharaman K."/>
            <person name="Brown C.T."/>
            <person name="Hug L.A."/>
            <person name="Sharon I."/>
            <person name="Castelle C.J."/>
            <person name="Probst A.J."/>
            <person name="Thomas B.C."/>
            <person name="Singh A."/>
            <person name="Wilkins M.J."/>
            <person name="Karaoz U."/>
            <person name="Brodie E.L."/>
            <person name="Williams K.H."/>
            <person name="Hubbard S.S."/>
            <person name="Banfield J.F."/>
        </authorList>
    </citation>
    <scope>NUCLEOTIDE SEQUENCE [LARGE SCALE GENOMIC DNA]</scope>
</reference>
<protein>
    <recommendedName>
        <fullName evidence="7 8">Small ribosomal subunit protein uS3</fullName>
    </recommendedName>
</protein>
<organism evidence="11 12">
    <name type="scientific">Candidatus Liptonbacteria bacterium RIFCSPLOWO2_01_FULL_45_15</name>
    <dbReference type="NCBI Taxonomy" id="1798649"/>
    <lineage>
        <taxon>Bacteria</taxon>
        <taxon>Candidatus Liptoniibacteriota</taxon>
    </lineage>
</organism>
<gene>
    <name evidence="8" type="primary">rpsC</name>
    <name evidence="11" type="ORF">A3B13_02320</name>
</gene>
<comment type="function">
    <text evidence="6 8">Binds the lower part of the 30S subunit head. Binds mRNA in the 70S ribosome, positioning it for translation.</text>
</comment>
<dbReference type="InterPro" id="IPR018280">
    <property type="entry name" value="Ribosomal_uS3_CS"/>
</dbReference>
<dbReference type="GO" id="GO:0006412">
    <property type="term" value="P:translation"/>
    <property type="evidence" value="ECO:0007669"/>
    <property type="project" value="UniProtKB-UniRule"/>
</dbReference>
<dbReference type="FunFam" id="3.30.300.20:FF:000001">
    <property type="entry name" value="30S ribosomal protein S3"/>
    <property type="match status" value="1"/>
</dbReference>
<evidence type="ECO:0000256" key="8">
    <source>
        <dbReference type="HAMAP-Rule" id="MF_01309"/>
    </source>
</evidence>
<dbReference type="InterPro" id="IPR036419">
    <property type="entry name" value="Ribosomal_S3_C_sf"/>
</dbReference>
<comment type="similarity">
    <text evidence="1 8 9">Belongs to the universal ribosomal protein uS3 family.</text>
</comment>
<dbReference type="Gene3D" id="3.30.1140.32">
    <property type="entry name" value="Ribosomal protein S3, C-terminal domain"/>
    <property type="match status" value="1"/>
</dbReference>
<keyword evidence="2 8" id="KW-0699">rRNA-binding</keyword>
<keyword evidence="4 8" id="KW-0689">Ribosomal protein</keyword>
<accession>A0A1G2CBZ6</accession>
<evidence type="ECO:0000256" key="3">
    <source>
        <dbReference type="ARBA" id="ARBA00022884"/>
    </source>
</evidence>
<name>A0A1G2CBZ6_9BACT</name>
<keyword evidence="5 8" id="KW-0687">Ribonucleoprotein</keyword>
<dbReference type="SUPFAM" id="SSF54814">
    <property type="entry name" value="Prokaryotic type KH domain (KH-domain type II)"/>
    <property type="match status" value="1"/>
</dbReference>
<dbReference type="AlphaFoldDB" id="A0A1G2CBZ6"/>
<dbReference type="STRING" id="1798649.A3B13_02320"/>
<dbReference type="InterPro" id="IPR005704">
    <property type="entry name" value="Ribosomal_uS3_bac-typ"/>
</dbReference>
<comment type="caution">
    <text evidence="11">The sequence shown here is derived from an EMBL/GenBank/DDBJ whole genome shotgun (WGS) entry which is preliminary data.</text>
</comment>
<dbReference type="InterPro" id="IPR009019">
    <property type="entry name" value="KH_sf_prok-type"/>
</dbReference>
<dbReference type="InterPro" id="IPR001351">
    <property type="entry name" value="Ribosomal_uS3_C"/>
</dbReference>
<dbReference type="HAMAP" id="MF_01309_B">
    <property type="entry name" value="Ribosomal_uS3_B"/>
    <property type="match status" value="1"/>
</dbReference>
<dbReference type="PANTHER" id="PTHR11760:SF19">
    <property type="entry name" value="SMALL RIBOSOMAL SUBUNIT PROTEIN US3C"/>
    <property type="match status" value="1"/>
</dbReference>
<dbReference type="EMBL" id="MHKZ01000049">
    <property type="protein sequence ID" value="OGY98904.1"/>
    <property type="molecule type" value="Genomic_DNA"/>
</dbReference>
<dbReference type="GO" id="GO:0022627">
    <property type="term" value="C:cytosolic small ribosomal subunit"/>
    <property type="evidence" value="ECO:0007669"/>
    <property type="project" value="TreeGrafter"/>
</dbReference>
<evidence type="ECO:0000256" key="6">
    <source>
        <dbReference type="ARBA" id="ARBA00024998"/>
    </source>
</evidence>
<feature type="domain" description="KH type-2" evidence="10">
    <location>
        <begin position="43"/>
        <end position="119"/>
    </location>
</feature>
<evidence type="ECO:0000256" key="5">
    <source>
        <dbReference type="ARBA" id="ARBA00023274"/>
    </source>
</evidence>
<dbReference type="Pfam" id="PF07650">
    <property type="entry name" value="KH_2"/>
    <property type="match status" value="1"/>
</dbReference>
<evidence type="ECO:0000313" key="11">
    <source>
        <dbReference type="EMBL" id="OGY98904.1"/>
    </source>
</evidence>
<evidence type="ECO:0000256" key="4">
    <source>
        <dbReference type="ARBA" id="ARBA00022980"/>
    </source>
</evidence>
<dbReference type="PANTHER" id="PTHR11760">
    <property type="entry name" value="30S/40S RIBOSOMAL PROTEIN S3"/>
    <property type="match status" value="1"/>
</dbReference>
<evidence type="ECO:0000256" key="7">
    <source>
        <dbReference type="ARBA" id="ARBA00035257"/>
    </source>
</evidence>
<dbReference type="Proteomes" id="UP000176287">
    <property type="component" value="Unassembled WGS sequence"/>
</dbReference>
<dbReference type="InterPro" id="IPR057258">
    <property type="entry name" value="Ribosomal_uS3"/>
</dbReference>
<dbReference type="GO" id="GO:0003735">
    <property type="term" value="F:structural constituent of ribosome"/>
    <property type="evidence" value="ECO:0007669"/>
    <property type="project" value="InterPro"/>
</dbReference>
<dbReference type="InterPro" id="IPR004044">
    <property type="entry name" value="KH_dom_type_2"/>
</dbReference>
<evidence type="ECO:0000256" key="1">
    <source>
        <dbReference type="ARBA" id="ARBA00010761"/>
    </source>
</evidence>
<dbReference type="NCBIfam" id="TIGR01009">
    <property type="entry name" value="rpsC_bact"/>
    <property type="match status" value="1"/>
</dbReference>
<evidence type="ECO:0000259" key="10">
    <source>
        <dbReference type="PROSITE" id="PS50823"/>
    </source>
</evidence>
<evidence type="ECO:0000313" key="12">
    <source>
        <dbReference type="Proteomes" id="UP000176287"/>
    </source>
</evidence>
<dbReference type="GO" id="GO:0019843">
    <property type="term" value="F:rRNA binding"/>
    <property type="evidence" value="ECO:0007669"/>
    <property type="project" value="UniProtKB-UniRule"/>
</dbReference>
<evidence type="ECO:0000256" key="9">
    <source>
        <dbReference type="RuleBase" id="RU003624"/>
    </source>
</evidence>
<dbReference type="InterPro" id="IPR015946">
    <property type="entry name" value="KH_dom-like_a/b"/>
</dbReference>
<evidence type="ECO:0000256" key="2">
    <source>
        <dbReference type="ARBA" id="ARBA00022730"/>
    </source>
</evidence>
<dbReference type="SUPFAM" id="SSF54821">
    <property type="entry name" value="Ribosomal protein S3 C-terminal domain"/>
    <property type="match status" value="1"/>
</dbReference>
<dbReference type="GO" id="GO:0003729">
    <property type="term" value="F:mRNA binding"/>
    <property type="evidence" value="ECO:0007669"/>
    <property type="project" value="UniProtKB-UniRule"/>
</dbReference>